<feature type="compositionally biased region" description="Low complexity" evidence="1">
    <location>
        <begin position="120"/>
        <end position="139"/>
    </location>
</feature>
<accession>A0A9P4TXW6</accession>
<dbReference type="OrthoDB" id="4146887at2759"/>
<proteinExistence type="predicted"/>
<organism evidence="2 3">
    <name type="scientific">Tothia fuscella</name>
    <dbReference type="NCBI Taxonomy" id="1048955"/>
    <lineage>
        <taxon>Eukaryota</taxon>
        <taxon>Fungi</taxon>
        <taxon>Dikarya</taxon>
        <taxon>Ascomycota</taxon>
        <taxon>Pezizomycotina</taxon>
        <taxon>Dothideomycetes</taxon>
        <taxon>Pleosporomycetidae</taxon>
        <taxon>Venturiales</taxon>
        <taxon>Cylindrosympodiaceae</taxon>
        <taxon>Tothia</taxon>
    </lineage>
</organism>
<feature type="compositionally biased region" description="Low complexity" evidence="1">
    <location>
        <begin position="194"/>
        <end position="211"/>
    </location>
</feature>
<keyword evidence="3" id="KW-1185">Reference proteome</keyword>
<sequence length="283" mass="31667">MANYSNAAPNYKWFVPGDGIRRDVIQADIQRYLGPDALVKPGLDQDGRQGYRIAAYRTLTASMIQDLQNDSYNFNSERTRSTNGSGSPYSVEPGFGSKPNKVIGRYEDSETHRARHHWGPTSSESPAPPQQSSHAQPQTHRQEQYPGSSYAPPVAASGQSQYGESSHSRAPIYPPTTQQPSFQEPYRTPQTAYPPSNSNPSAAQSMSPAPNYRYEAGSQYNQPSNPNPTYNSPNTSNTPYSSTPRTYQSQSLAQQNQQQPQHPQAYQQPRYFGYFRPEFLVHH</sequence>
<feature type="compositionally biased region" description="Low complexity" evidence="1">
    <location>
        <begin position="218"/>
        <end position="267"/>
    </location>
</feature>
<protein>
    <submittedName>
        <fullName evidence="2">Uncharacterized protein</fullName>
    </submittedName>
</protein>
<evidence type="ECO:0000313" key="3">
    <source>
        <dbReference type="Proteomes" id="UP000800235"/>
    </source>
</evidence>
<gene>
    <name evidence="2" type="ORF">EJ08DRAFT_660471</name>
</gene>
<feature type="compositionally biased region" description="Polar residues" evidence="1">
    <location>
        <begin position="74"/>
        <end position="88"/>
    </location>
</feature>
<feature type="region of interest" description="Disordered" evidence="1">
    <location>
        <begin position="74"/>
        <end position="267"/>
    </location>
</feature>
<dbReference type="PANTHER" id="PTHR39609">
    <property type="entry name" value="RFEG-RELATED"/>
    <property type="match status" value="1"/>
</dbReference>
<dbReference type="PANTHER" id="PTHR39609:SF1">
    <property type="entry name" value="RFEG"/>
    <property type="match status" value="1"/>
</dbReference>
<evidence type="ECO:0000256" key="1">
    <source>
        <dbReference type="SAM" id="MobiDB-lite"/>
    </source>
</evidence>
<evidence type="ECO:0000313" key="2">
    <source>
        <dbReference type="EMBL" id="KAF2430789.1"/>
    </source>
</evidence>
<feature type="compositionally biased region" description="Polar residues" evidence="1">
    <location>
        <begin position="175"/>
        <end position="193"/>
    </location>
</feature>
<reference evidence="2" key="1">
    <citation type="journal article" date="2020" name="Stud. Mycol.">
        <title>101 Dothideomycetes genomes: a test case for predicting lifestyles and emergence of pathogens.</title>
        <authorList>
            <person name="Haridas S."/>
            <person name="Albert R."/>
            <person name="Binder M."/>
            <person name="Bloem J."/>
            <person name="Labutti K."/>
            <person name="Salamov A."/>
            <person name="Andreopoulos B."/>
            <person name="Baker S."/>
            <person name="Barry K."/>
            <person name="Bills G."/>
            <person name="Bluhm B."/>
            <person name="Cannon C."/>
            <person name="Castanera R."/>
            <person name="Culley D."/>
            <person name="Daum C."/>
            <person name="Ezra D."/>
            <person name="Gonzalez J."/>
            <person name="Henrissat B."/>
            <person name="Kuo A."/>
            <person name="Liang C."/>
            <person name="Lipzen A."/>
            <person name="Lutzoni F."/>
            <person name="Magnuson J."/>
            <person name="Mondo S."/>
            <person name="Nolan M."/>
            <person name="Ohm R."/>
            <person name="Pangilinan J."/>
            <person name="Park H.-J."/>
            <person name="Ramirez L."/>
            <person name="Alfaro M."/>
            <person name="Sun H."/>
            <person name="Tritt A."/>
            <person name="Yoshinaga Y."/>
            <person name="Zwiers L.-H."/>
            <person name="Turgeon B."/>
            <person name="Goodwin S."/>
            <person name="Spatafora J."/>
            <person name="Crous P."/>
            <person name="Grigoriev I."/>
        </authorList>
    </citation>
    <scope>NUCLEOTIDE SEQUENCE</scope>
    <source>
        <strain evidence="2">CBS 130266</strain>
    </source>
</reference>
<dbReference type="EMBL" id="MU007036">
    <property type="protein sequence ID" value="KAF2430789.1"/>
    <property type="molecule type" value="Genomic_DNA"/>
</dbReference>
<dbReference type="Proteomes" id="UP000800235">
    <property type="component" value="Unassembled WGS sequence"/>
</dbReference>
<comment type="caution">
    <text evidence="2">The sequence shown here is derived from an EMBL/GenBank/DDBJ whole genome shotgun (WGS) entry which is preliminary data.</text>
</comment>
<name>A0A9P4TXW6_9PEZI</name>
<dbReference type="AlphaFoldDB" id="A0A9P4TXW6"/>